<gene>
    <name evidence="3" type="ORF">BLS_004336</name>
</gene>
<feature type="compositionally biased region" description="Basic and acidic residues" evidence="1">
    <location>
        <begin position="114"/>
        <end position="139"/>
    </location>
</feature>
<feature type="region of interest" description="Disordered" evidence="1">
    <location>
        <begin position="1"/>
        <end position="188"/>
    </location>
</feature>
<feature type="compositionally biased region" description="Low complexity" evidence="1">
    <location>
        <begin position="489"/>
        <end position="501"/>
    </location>
</feature>
<feature type="compositionally biased region" description="Polar residues" evidence="1">
    <location>
        <begin position="79"/>
        <end position="98"/>
    </location>
</feature>
<evidence type="ECO:0000256" key="1">
    <source>
        <dbReference type="SAM" id="MobiDB-lite"/>
    </source>
</evidence>
<evidence type="ECO:0000259" key="2">
    <source>
        <dbReference type="SMART" id="SM01140"/>
    </source>
</evidence>
<organism evidence="3 4">
    <name type="scientific">Venturia inaequalis</name>
    <name type="common">Apple scab fungus</name>
    <dbReference type="NCBI Taxonomy" id="5025"/>
    <lineage>
        <taxon>Eukaryota</taxon>
        <taxon>Fungi</taxon>
        <taxon>Dikarya</taxon>
        <taxon>Ascomycota</taxon>
        <taxon>Pezizomycotina</taxon>
        <taxon>Dothideomycetes</taxon>
        <taxon>Pleosporomycetidae</taxon>
        <taxon>Venturiales</taxon>
        <taxon>Venturiaceae</taxon>
        <taxon>Venturia</taxon>
    </lineage>
</organism>
<feature type="compositionally biased region" description="Polar residues" evidence="1">
    <location>
        <begin position="252"/>
        <end position="265"/>
    </location>
</feature>
<dbReference type="Pfam" id="PF06371">
    <property type="entry name" value="Drf_GBD"/>
    <property type="match status" value="1"/>
</dbReference>
<evidence type="ECO:0000313" key="3">
    <source>
        <dbReference type="EMBL" id="KAE9971690.1"/>
    </source>
</evidence>
<feature type="compositionally biased region" description="Basic and acidic residues" evidence="1">
    <location>
        <begin position="33"/>
        <end position="46"/>
    </location>
</feature>
<feature type="compositionally biased region" description="Basic and acidic residues" evidence="1">
    <location>
        <begin position="288"/>
        <end position="302"/>
    </location>
</feature>
<feature type="compositionally biased region" description="Basic and acidic residues" evidence="1">
    <location>
        <begin position="847"/>
        <end position="857"/>
    </location>
</feature>
<dbReference type="EMBL" id="WNWQ01000286">
    <property type="protein sequence ID" value="KAE9971690.1"/>
    <property type="molecule type" value="Genomic_DNA"/>
</dbReference>
<dbReference type="AlphaFoldDB" id="A0A8H3UKF2"/>
<dbReference type="InterPro" id="IPR016024">
    <property type="entry name" value="ARM-type_fold"/>
</dbReference>
<dbReference type="GO" id="GO:0003779">
    <property type="term" value="F:actin binding"/>
    <property type="evidence" value="ECO:0007669"/>
    <property type="project" value="InterPro"/>
</dbReference>
<comment type="caution">
    <text evidence="3">The sequence shown here is derived from an EMBL/GenBank/DDBJ whole genome shotgun (WGS) entry which is preliminary data.</text>
</comment>
<dbReference type="Gene3D" id="1.25.10.10">
    <property type="entry name" value="Leucine-rich Repeat Variant"/>
    <property type="match status" value="1"/>
</dbReference>
<dbReference type="SUPFAM" id="SSF48371">
    <property type="entry name" value="ARM repeat"/>
    <property type="match status" value="1"/>
</dbReference>
<dbReference type="InterPro" id="IPR011989">
    <property type="entry name" value="ARM-like"/>
</dbReference>
<dbReference type="GO" id="GO:0031267">
    <property type="term" value="F:small GTPase binding"/>
    <property type="evidence" value="ECO:0007669"/>
    <property type="project" value="InterPro"/>
</dbReference>
<feature type="compositionally biased region" description="Basic and acidic residues" evidence="1">
    <location>
        <begin position="459"/>
        <end position="484"/>
    </location>
</feature>
<dbReference type="Proteomes" id="UP000433883">
    <property type="component" value="Unassembled WGS sequence"/>
</dbReference>
<feature type="compositionally biased region" description="Polar residues" evidence="1">
    <location>
        <begin position="414"/>
        <end position="430"/>
    </location>
</feature>
<feature type="region of interest" description="Disordered" evidence="1">
    <location>
        <begin position="847"/>
        <end position="872"/>
    </location>
</feature>
<feature type="domain" description="Formin GTPase-binding" evidence="2">
    <location>
        <begin position="351"/>
        <end position="642"/>
    </location>
</feature>
<feature type="region of interest" description="Disordered" evidence="1">
    <location>
        <begin position="220"/>
        <end position="325"/>
    </location>
</feature>
<accession>A0A8H3UKF2</accession>
<sequence>MDSTRTGQKPNHRRGKSASVLMSMISSKPNKRTTSDDKAISPRPMKENAAFNPFLTGLNTPILPQDHPHAGHRVLGEITPNNNQQQSSRRPTAPQQLRPQMHMKSASTISLRSMVKDKDESKMKSRESPTKPTRDEKSKPVKTKSSTNLASVFAKVKNSKAEPDNQSRATDKENTSPPASAVQPPQTPIWAQFASTATQEMVGTKKVPLNDGRTIEEEIALYEPKEYSPSKQRNFYGCDQPTLGSKPRPKSTAFSGNLSSTSIINAMTRKISEDGNGRRRSMMGSRRSSSEEESGHGAEKSRSSKSKLTLLASTEGISVPKRTSRVKAAVAAINNLNVRTNKTVKERSGQAPDIDPKEIDAAFEAVLDSRNIPENMRQGMRSLKPRVKSEFIRSWENEKTAPAPRSLESDPFISGSSAPVQRTASGTSSEGHAEGSAPEDMNSSSTKRSRPRSKTFTFSKRDKGDSPAKKPRPEARPDSKRASKVEILPKSPSSTSIASSGSGFFGKAPKAAVPQDYVTYLRKKQDLKEIELGRMHKLRLLLRNETVQWVTSFIQLGGMDEIVSLLHRIMEVEWREDHEDQVLHEALLCLKALCTTDLALRKLCDIEKTLFPALLAMVFDPEHKGPSEFTTRQVITNILLAHLTAAVTIPDILPFRAQTLLSYLADPSPPDEKKPIPFILDMRRSRPYKLWVNETSNVAKEIFWIFIHYLNVVPLPQSEIPQKTDGSVTPPTPKQQPDTRDLTSEEYLAEFFPRHRPPVPAAPYIGGVEWDATNYIASHLDLINALIASTPTREERNALRAELQASGLEKLMGGFLRTCKEKYYGSIHDGLKTWVAAAGADGWEVRDVRMGPRESPRKSPKKSPVKKNDVAPKLEAPPVLDLGMSLGIGKAAVDDWL</sequence>
<dbReference type="SMART" id="SM01140">
    <property type="entry name" value="Drf_GBD"/>
    <property type="match status" value="1"/>
</dbReference>
<feature type="compositionally biased region" description="Basic and acidic residues" evidence="1">
    <location>
        <begin position="159"/>
        <end position="174"/>
    </location>
</feature>
<protein>
    <recommendedName>
        <fullName evidence="2">Formin GTPase-binding domain-containing protein</fullName>
    </recommendedName>
</protein>
<proteinExistence type="predicted"/>
<dbReference type="InterPro" id="IPR010473">
    <property type="entry name" value="GTPase-bd"/>
</dbReference>
<name>A0A8H3UKF2_VENIN</name>
<dbReference type="GO" id="GO:0030036">
    <property type="term" value="P:actin cytoskeleton organization"/>
    <property type="evidence" value="ECO:0007669"/>
    <property type="project" value="InterPro"/>
</dbReference>
<feature type="region of interest" description="Disordered" evidence="1">
    <location>
        <begin position="394"/>
        <end position="501"/>
    </location>
</feature>
<reference evidence="3 4" key="1">
    <citation type="submission" date="2019-11" db="EMBL/GenBank/DDBJ databases">
        <title>Venturia inaequalis Genome Resource.</title>
        <authorList>
            <person name="Lichtner F.J."/>
        </authorList>
    </citation>
    <scope>NUCLEOTIDE SEQUENCE [LARGE SCALE GENOMIC DNA]</scope>
    <source>
        <strain evidence="3">Bline_iso_100314</strain>
    </source>
</reference>
<evidence type="ECO:0000313" key="4">
    <source>
        <dbReference type="Proteomes" id="UP000433883"/>
    </source>
</evidence>
<feature type="region of interest" description="Disordered" evidence="1">
    <location>
        <begin position="721"/>
        <end position="741"/>
    </location>
</feature>